<name>A0ABV0RWJ8_9TELE</name>
<comment type="caution">
    <text evidence="1">The sequence shown here is derived from an EMBL/GenBank/DDBJ whole genome shotgun (WGS) entry which is preliminary data.</text>
</comment>
<proteinExistence type="predicted"/>
<dbReference type="Proteomes" id="UP001434883">
    <property type="component" value="Unassembled WGS sequence"/>
</dbReference>
<protein>
    <submittedName>
        <fullName evidence="1">Uncharacterized protein</fullName>
    </submittedName>
</protein>
<dbReference type="EMBL" id="JAHRIN010060119">
    <property type="protein sequence ID" value="MEQ2212659.1"/>
    <property type="molecule type" value="Genomic_DNA"/>
</dbReference>
<accession>A0ABV0RWJ8</accession>
<organism evidence="1 2">
    <name type="scientific">Xenoophorus captivus</name>
    <dbReference type="NCBI Taxonomy" id="1517983"/>
    <lineage>
        <taxon>Eukaryota</taxon>
        <taxon>Metazoa</taxon>
        <taxon>Chordata</taxon>
        <taxon>Craniata</taxon>
        <taxon>Vertebrata</taxon>
        <taxon>Euteleostomi</taxon>
        <taxon>Actinopterygii</taxon>
        <taxon>Neopterygii</taxon>
        <taxon>Teleostei</taxon>
        <taxon>Neoteleostei</taxon>
        <taxon>Acanthomorphata</taxon>
        <taxon>Ovalentaria</taxon>
        <taxon>Atherinomorphae</taxon>
        <taxon>Cyprinodontiformes</taxon>
        <taxon>Goodeidae</taxon>
        <taxon>Xenoophorus</taxon>
    </lineage>
</organism>
<keyword evidence="2" id="KW-1185">Reference proteome</keyword>
<reference evidence="1 2" key="1">
    <citation type="submission" date="2021-06" db="EMBL/GenBank/DDBJ databases">
        <authorList>
            <person name="Palmer J.M."/>
        </authorList>
    </citation>
    <scope>NUCLEOTIDE SEQUENCE [LARGE SCALE GENOMIC DNA]</scope>
    <source>
        <strain evidence="1 2">XC_2019</strain>
        <tissue evidence="1">Muscle</tissue>
    </source>
</reference>
<evidence type="ECO:0000313" key="2">
    <source>
        <dbReference type="Proteomes" id="UP001434883"/>
    </source>
</evidence>
<gene>
    <name evidence="1" type="ORF">XENOCAPTIV_002954</name>
</gene>
<sequence>MSHRNGEQNHTNLILIYHKNRCIQRHLEFTTGQVFFSISAFEHDWVMFSAFNLVHRVHLLTICGDVYLKMYLRLKKGLFIEQCEFTLNIFPLPVIRSGVASQSFP</sequence>
<evidence type="ECO:0000313" key="1">
    <source>
        <dbReference type="EMBL" id="MEQ2212659.1"/>
    </source>
</evidence>